<evidence type="ECO:0000256" key="2">
    <source>
        <dbReference type="ARBA" id="ARBA00022840"/>
    </source>
</evidence>
<name>A0A3P3RJA6_9EURY</name>
<accession>A0A3P3RJA6</accession>
<reference evidence="5 6" key="1">
    <citation type="submission" date="2018-11" db="EMBL/GenBank/DDBJ databases">
        <title>Taxonoimc description of Halomarina strain SPP-AMP-1.</title>
        <authorList>
            <person name="Pal Y."/>
            <person name="Srinivasana K."/>
            <person name="Verma A."/>
            <person name="Kumar P."/>
        </authorList>
    </citation>
    <scope>NUCLEOTIDE SEQUENCE [LARGE SCALE GENOMIC DNA]</scope>
    <source>
        <strain evidence="5 6">SPP-AMP-1</strain>
    </source>
</reference>
<dbReference type="OrthoDB" id="9944at2157"/>
<dbReference type="SUPFAM" id="SSF100920">
    <property type="entry name" value="Heat shock protein 70kD (HSP70), peptide-binding domain"/>
    <property type="match status" value="1"/>
</dbReference>
<dbReference type="Proteomes" id="UP000282322">
    <property type="component" value="Unassembled WGS sequence"/>
</dbReference>
<dbReference type="InterPro" id="IPR029047">
    <property type="entry name" value="HSP70_peptide-bd_sf"/>
</dbReference>
<dbReference type="InterPro" id="IPR043129">
    <property type="entry name" value="ATPase_NBD"/>
</dbReference>
<evidence type="ECO:0000256" key="3">
    <source>
        <dbReference type="RuleBase" id="RU003322"/>
    </source>
</evidence>
<keyword evidence="6" id="KW-1185">Reference proteome</keyword>
<dbReference type="FunFam" id="3.90.640.10:FF:000003">
    <property type="entry name" value="Molecular chaperone DnaK"/>
    <property type="match status" value="1"/>
</dbReference>
<evidence type="ECO:0000256" key="1">
    <source>
        <dbReference type="ARBA" id="ARBA00022741"/>
    </source>
</evidence>
<dbReference type="PRINTS" id="PR00301">
    <property type="entry name" value="HEATSHOCK70"/>
</dbReference>
<keyword evidence="1 3" id="KW-0547">Nucleotide-binding</keyword>
<dbReference type="PANTHER" id="PTHR19375">
    <property type="entry name" value="HEAT SHOCK PROTEIN 70KDA"/>
    <property type="match status" value="1"/>
</dbReference>
<comment type="caution">
    <text evidence="5">The sequence shown here is derived from an EMBL/GenBank/DDBJ whole genome shotgun (WGS) entry which is preliminary data.</text>
</comment>
<comment type="similarity">
    <text evidence="3">Belongs to the heat shock protein 70 family.</text>
</comment>
<feature type="compositionally biased region" description="Basic and acidic residues" evidence="4">
    <location>
        <begin position="439"/>
        <end position="456"/>
    </location>
</feature>
<dbReference type="Gene3D" id="3.90.640.10">
    <property type="entry name" value="Actin, Chain A, domain 4"/>
    <property type="match status" value="1"/>
</dbReference>
<keyword evidence="2 3" id="KW-0067">ATP-binding</keyword>
<dbReference type="InterPro" id="IPR013126">
    <property type="entry name" value="Hsp_70_fam"/>
</dbReference>
<dbReference type="AlphaFoldDB" id="A0A3P3RJA6"/>
<dbReference type="Gene3D" id="3.30.420.40">
    <property type="match status" value="2"/>
</dbReference>
<feature type="region of interest" description="Disordered" evidence="4">
    <location>
        <begin position="432"/>
        <end position="467"/>
    </location>
</feature>
<protein>
    <submittedName>
        <fullName evidence="5">Hsp70 family protein</fullName>
    </submittedName>
</protein>
<proteinExistence type="inferred from homology"/>
<dbReference type="GO" id="GO:0005524">
    <property type="term" value="F:ATP binding"/>
    <property type="evidence" value="ECO:0007669"/>
    <property type="project" value="UniProtKB-KW"/>
</dbReference>
<evidence type="ECO:0000313" key="5">
    <source>
        <dbReference type="EMBL" id="RRJ33475.1"/>
    </source>
</evidence>
<evidence type="ECO:0000313" key="6">
    <source>
        <dbReference type="Proteomes" id="UP000282322"/>
    </source>
</evidence>
<gene>
    <name evidence="5" type="ORF">EIK79_01350</name>
</gene>
<dbReference type="GO" id="GO:0140662">
    <property type="term" value="F:ATP-dependent protein folding chaperone"/>
    <property type="evidence" value="ECO:0007669"/>
    <property type="project" value="InterPro"/>
</dbReference>
<evidence type="ECO:0000256" key="4">
    <source>
        <dbReference type="SAM" id="MobiDB-lite"/>
    </source>
</evidence>
<dbReference type="EMBL" id="RRCH01000003">
    <property type="protein sequence ID" value="RRJ33475.1"/>
    <property type="molecule type" value="Genomic_DNA"/>
</dbReference>
<dbReference type="Gene3D" id="2.60.34.10">
    <property type="entry name" value="Substrate Binding Domain Of DNAk, Chain A, domain 1"/>
    <property type="match status" value="1"/>
</dbReference>
<dbReference type="SUPFAM" id="SSF53067">
    <property type="entry name" value="Actin-like ATPase domain"/>
    <property type="match status" value="2"/>
</dbReference>
<dbReference type="InterPro" id="IPR018181">
    <property type="entry name" value="Heat_shock_70_CS"/>
</dbReference>
<dbReference type="PROSITE" id="PS01036">
    <property type="entry name" value="HSP70_3"/>
    <property type="match status" value="1"/>
</dbReference>
<organism evidence="5 6">
    <name type="scientific">Halocatena pleomorpha</name>
    <dbReference type="NCBI Taxonomy" id="1785090"/>
    <lineage>
        <taxon>Archaea</taxon>
        <taxon>Methanobacteriati</taxon>
        <taxon>Methanobacteriota</taxon>
        <taxon>Stenosarchaea group</taxon>
        <taxon>Halobacteria</taxon>
        <taxon>Halobacteriales</taxon>
        <taxon>Natronomonadaceae</taxon>
        <taxon>Halocatena</taxon>
    </lineage>
</organism>
<dbReference type="RefSeq" id="WP_124953340.1">
    <property type="nucleotide sequence ID" value="NZ_RRCH01000003.1"/>
</dbReference>
<dbReference type="Pfam" id="PF00012">
    <property type="entry name" value="HSP70"/>
    <property type="match status" value="2"/>
</dbReference>
<sequence length="544" mass="59821">METPNVGIDIGTTTSALATVSDGSTLSSEECVSIPTVVSFEGEHAVVGESARSRAIRDPIRTVRSFTRLLGTDERVSIVVDGQTREYTPEELTALVLTKLRQTAQTTDKAGVVHDRGVLTVPTTFTARQRRALCQACAIAGIDVVRLMTGPTAAALAHGIRTDTDGTILVYDLGWGFDAALIDVTEGVFDVLGTHGDPWLGGAAFDATIVEWLDLHLERKHGIDLENDPFATERLFAAARTAKHALLSHRSTTITTTLEHKGERYEIRQPLHRNQLERRTRDLVSRTVGVCETLLETTGLRERQLDRLLFVGGETDLPFVREHITDRFEHADDRRATAETMALGGAMRAAIVNEPPPTPISASSTGSIPAETVVLDATPHSLCLAPTSETGDQLVANNDTLPRRATATFTTTTDRQQYLVVPVYYDHVTKSLHTKRNHRTEPGRTTDRTTTDRSMDDTATTSERADGQQVTRRFLDAFRIGPLRPRHAGAPSIEVTFKFDPNGIVRAHATDLDTERDGTLETTAVYRYTETEIKTMKHELPTVR</sequence>